<keyword evidence="3 9" id="KW-0812">Transmembrane</keyword>
<feature type="transmembrane region" description="Helical" evidence="9">
    <location>
        <begin position="26"/>
        <end position="52"/>
    </location>
</feature>
<evidence type="ECO:0000256" key="7">
    <source>
        <dbReference type="ARBA" id="ARBA00047186"/>
    </source>
</evidence>
<dbReference type="PROSITE" id="PS50244">
    <property type="entry name" value="S5A_REDUCTASE"/>
    <property type="match status" value="1"/>
</dbReference>
<keyword evidence="9" id="KW-0256">Endoplasmic reticulum</keyword>
<gene>
    <name evidence="11" type="ORF">O3P69_002690</name>
</gene>
<evidence type="ECO:0000313" key="12">
    <source>
        <dbReference type="Proteomes" id="UP001487740"/>
    </source>
</evidence>
<comment type="caution">
    <text evidence="11">The sequence shown here is derived from an EMBL/GenBank/DDBJ whole genome shotgun (WGS) entry which is preliminary data.</text>
</comment>
<comment type="catalytic activity">
    <reaction evidence="8 9">
        <text>a di-trans,poly-cis-dolichal + NADP(+) = a di-trans,poly-cis-polyprenal + NADPH + H(+)</text>
        <dbReference type="Rhea" id="RHEA:80727"/>
        <dbReference type="Rhea" id="RHEA-COMP:19536"/>
        <dbReference type="Rhea" id="RHEA-COMP:19537"/>
        <dbReference type="ChEBI" id="CHEBI:15378"/>
        <dbReference type="ChEBI" id="CHEBI:57783"/>
        <dbReference type="ChEBI" id="CHEBI:58349"/>
        <dbReference type="ChEBI" id="CHEBI:231623"/>
        <dbReference type="ChEBI" id="CHEBI:231637"/>
        <dbReference type="EC" id="1.3.1.94"/>
    </reaction>
    <physiologicalReaction direction="right-to-left" evidence="8 9">
        <dbReference type="Rhea" id="RHEA:80729"/>
    </physiologicalReaction>
</comment>
<accession>A0AAW0UR28</accession>
<dbReference type="EMBL" id="JARAKH010000009">
    <property type="protein sequence ID" value="KAK8401092.1"/>
    <property type="molecule type" value="Genomic_DNA"/>
</dbReference>
<keyword evidence="12" id="KW-1185">Reference proteome</keyword>
<dbReference type="Proteomes" id="UP001487740">
    <property type="component" value="Unassembled WGS sequence"/>
</dbReference>
<evidence type="ECO:0000256" key="4">
    <source>
        <dbReference type="ARBA" id="ARBA00022989"/>
    </source>
</evidence>
<keyword evidence="4 9" id="KW-1133">Transmembrane helix</keyword>
<dbReference type="GO" id="GO:0160198">
    <property type="term" value="F:polyprenal reductase activity"/>
    <property type="evidence" value="ECO:0007669"/>
    <property type="project" value="UniProtKB-EC"/>
</dbReference>
<evidence type="ECO:0000259" key="10">
    <source>
        <dbReference type="Pfam" id="PF02544"/>
    </source>
</evidence>
<keyword evidence="9" id="KW-0521">NADP</keyword>
<protein>
    <recommendedName>
        <fullName evidence="7 9">Polyprenal reductase</fullName>
        <ecNumber evidence="2 9">1.3.1.94</ecNumber>
    </recommendedName>
</protein>
<dbReference type="EC" id="1.3.1.94" evidence="2 9"/>
<reference evidence="11 12" key="1">
    <citation type="submission" date="2023-03" db="EMBL/GenBank/DDBJ databases">
        <title>High-quality genome of Scylla paramamosain provides insights in environmental adaptation.</title>
        <authorList>
            <person name="Zhang L."/>
        </authorList>
    </citation>
    <scope>NUCLEOTIDE SEQUENCE [LARGE SCALE GENOMIC DNA]</scope>
    <source>
        <strain evidence="11">LZ_2023a</strain>
        <tissue evidence="11">Muscle</tissue>
    </source>
</reference>
<evidence type="ECO:0000256" key="9">
    <source>
        <dbReference type="RuleBase" id="RU367081"/>
    </source>
</evidence>
<feature type="transmembrane region" description="Helical" evidence="9">
    <location>
        <begin position="127"/>
        <end position="145"/>
    </location>
</feature>
<name>A0AAW0UR28_SCYPA</name>
<dbReference type="InterPro" id="IPR039698">
    <property type="entry name" value="Dfg10/SRD5A3"/>
</dbReference>
<organism evidence="11 12">
    <name type="scientific">Scylla paramamosain</name>
    <name type="common">Mud crab</name>
    <dbReference type="NCBI Taxonomy" id="85552"/>
    <lineage>
        <taxon>Eukaryota</taxon>
        <taxon>Metazoa</taxon>
        <taxon>Ecdysozoa</taxon>
        <taxon>Arthropoda</taxon>
        <taxon>Crustacea</taxon>
        <taxon>Multicrustacea</taxon>
        <taxon>Malacostraca</taxon>
        <taxon>Eumalacostraca</taxon>
        <taxon>Eucarida</taxon>
        <taxon>Decapoda</taxon>
        <taxon>Pleocyemata</taxon>
        <taxon>Brachyura</taxon>
        <taxon>Eubrachyura</taxon>
        <taxon>Portunoidea</taxon>
        <taxon>Portunidae</taxon>
        <taxon>Portuninae</taxon>
        <taxon>Scylla</taxon>
    </lineage>
</organism>
<evidence type="ECO:0000256" key="5">
    <source>
        <dbReference type="ARBA" id="ARBA00023136"/>
    </source>
</evidence>
<feature type="domain" description="3-oxo-5-alpha-steroid 4-dehydrogenase C-terminal" evidence="10">
    <location>
        <begin position="202"/>
        <end position="271"/>
    </location>
</feature>
<evidence type="ECO:0000256" key="6">
    <source>
        <dbReference type="ARBA" id="ARBA00046320"/>
    </source>
</evidence>
<dbReference type="GO" id="GO:0016095">
    <property type="term" value="P:polyprenol catabolic process"/>
    <property type="evidence" value="ECO:0007669"/>
    <property type="project" value="UniProtKB-UniRule"/>
</dbReference>
<feature type="transmembrane region" description="Helical" evidence="9">
    <location>
        <begin position="79"/>
        <end position="102"/>
    </location>
</feature>
<proteinExistence type="inferred from homology"/>
<comment type="similarity">
    <text evidence="6 9">Belongs to the steroid 5-alpha reductase family. Polyprenal reductase subfamily.</text>
</comment>
<evidence type="ECO:0000256" key="3">
    <source>
        <dbReference type="ARBA" id="ARBA00022692"/>
    </source>
</evidence>
<evidence type="ECO:0000256" key="2">
    <source>
        <dbReference type="ARBA" id="ARBA00012522"/>
    </source>
</evidence>
<dbReference type="InterPro" id="IPR001104">
    <property type="entry name" value="3-oxo-5_a-steroid_4-DH_C"/>
</dbReference>
<comment type="pathway">
    <text evidence="9">Protein modification; protein glycosylation.</text>
</comment>
<keyword evidence="9" id="KW-0560">Oxidoreductase</keyword>
<dbReference type="GO" id="GO:0005789">
    <property type="term" value="C:endoplasmic reticulum membrane"/>
    <property type="evidence" value="ECO:0007669"/>
    <property type="project" value="UniProtKB-SubCell"/>
</dbReference>
<keyword evidence="5 9" id="KW-0472">Membrane</keyword>
<dbReference type="PANTHER" id="PTHR14624">
    <property type="entry name" value="DFG10 PROTEIN"/>
    <property type="match status" value="1"/>
</dbReference>
<dbReference type="GO" id="GO:0003865">
    <property type="term" value="F:3-oxo-5-alpha-steroid 4-dehydrogenase activity"/>
    <property type="evidence" value="ECO:0007669"/>
    <property type="project" value="TreeGrafter"/>
</dbReference>
<sequence>MTALSLLYTALNLLYQLNLCKLMFVFYTVVISMGGCVVNFLSGVVAAPPLLLQAFKFGKMAHTTQVSRLLAALEVPRRWFFHFYVSASIVVTIALSLMWYVYVSGAGFPPWATTTLDVLTTPHRTQAVNVTSAAMALCLLALQIYRRLYENLFVSVFSSGHMNILHYIVGHTFYLGAVTLLLSQAPGFTSVESHIVFSGIEIQHIIGTVIFLLGFVVQHWSLCLLAGLRKNRGTNMQEKYLMPEGGLFEVVSCPHMLAEVLLYVGLLIILGPGSDWLWVTLWVLCNQVSCLFLNEIINVCFHVHYFCFFPVFLSYPCGC</sequence>
<comment type="function">
    <text evidence="9">Plays a key role in early steps of protein N-linked glycosylation by being involved in the conversion of polyprenol into dolichol. Acts as a polyprenal reductase that mediates the reduction of polyprenal into dolichal in a NADP-dependent mechanism. Dolichols are required for the synthesis of dolichol-linked monosaccharides and the oligosaccharide precursor used for N-glycosylation.</text>
</comment>
<evidence type="ECO:0000256" key="8">
    <source>
        <dbReference type="ARBA" id="ARBA00049427"/>
    </source>
</evidence>
<dbReference type="GO" id="GO:0102389">
    <property type="term" value="F:polyprenol reductase activity"/>
    <property type="evidence" value="ECO:0007669"/>
    <property type="project" value="UniProtKB-UniRule"/>
</dbReference>
<dbReference type="EMBL" id="JARAKH010000009">
    <property type="protein sequence ID" value="KAK8401091.1"/>
    <property type="molecule type" value="Genomic_DNA"/>
</dbReference>
<comment type="subcellular location">
    <subcellularLocation>
        <location evidence="1">Endomembrane system</location>
        <topology evidence="1">Multi-pass membrane protein</topology>
    </subcellularLocation>
    <subcellularLocation>
        <location evidence="9">Endoplasmic reticulum membrane</location>
    </subcellularLocation>
</comment>
<dbReference type="Pfam" id="PF02544">
    <property type="entry name" value="Steroid_dh"/>
    <property type="match status" value="1"/>
</dbReference>
<evidence type="ECO:0000256" key="1">
    <source>
        <dbReference type="ARBA" id="ARBA00004127"/>
    </source>
</evidence>
<dbReference type="PANTHER" id="PTHR14624:SF0">
    <property type="entry name" value="POLYPRENOL REDUCTASE"/>
    <property type="match status" value="1"/>
</dbReference>
<dbReference type="GO" id="GO:0006488">
    <property type="term" value="P:dolichol-linked oligosaccharide biosynthetic process"/>
    <property type="evidence" value="ECO:0007669"/>
    <property type="project" value="UniProtKB-UniRule"/>
</dbReference>
<feature type="transmembrane region" description="Helical" evidence="9">
    <location>
        <begin position="205"/>
        <end position="226"/>
    </location>
</feature>
<evidence type="ECO:0000313" key="11">
    <source>
        <dbReference type="EMBL" id="KAK8401092.1"/>
    </source>
</evidence>
<feature type="transmembrane region" description="Helical" evidence="9">
    <location>
        <begin position="165"/>
        <end position="185"/>
    </location>
</feature>
<dbReference type="AlphaFoldDB" id="A0AAW0UR28"/>